<organism evidence="1">
    <name type="scientific">marine sediment metagenome</name>
    <dbReference type="NCBI Taxonomy" id="412755"/>
    <lineage>
        <taxon>unclassified sequences</taxon>
        <taxon>metagenomes</taxon>
        <taxon>ecological metagenomes</taxon>
    </lineage>
</organism>
<dbReference type="SUPFAM" id="SSF48295">
    <property type="entry name" value="TrpR-like"/>
    <property type="match status" value="1"/>
</dbReference>
<evidence type="ECO:0000313" key="1">
    <source>
        <dbReference type="EMBL" id="GAI61686.1"/>
    </source>
</evidence>
<dbReference type="InterPro" id="IPR010921">
    <property type="entry name" value="Trp_repressor/repl_initiator"/>
</dbReference>
<dbReference type="GO" id="GO:0043565">
    <property type="term" value="F:sequence-specific DNA binding"/>
    <property type="evidence" value="ECO:0007669"/>
    <property type="project" value="InterPro"/>
</dbReference>
<proteinExistence type="predicted"/>
<accession>X1R3N5</accession>
<sequence>MGSNFTSSQIIEEITEIEIDEIKGNARSKRISDIRKTYIKFLKKFTDLSNREIANQHEIRSSTVTNVLGGRYKENDFIIKSSAEIDKNVNL</sequence>
<name>X1R3N5_9ZZZZ</name>
<protein>
    <recommendedName>
        <fullName evidence="2">Chromosomal replication initiator DnaA C-terminal domain-containing protein</fullName>
    </recommendedName>
</protein>
<gene>
    <name evidence="1" type="ORF">S12H4_10190</name>
</gene>
<evidence type="ECO:0008006" key="2">
    <source>
        <dbReference type="Google" id="ProtNLM"/>
    </source>
</evidence>
<comment type="caution">
    <text evidence="1">The sequence shown here is derived from an EMBL/GenBank/DDBJ whole genome shotgun (WGS) entry which is preliminary data.</text>
</comment>
<dbReference type="EMBL" id="BARW01004304">
    <property type="protein sequence ID" value="GAI61686.1"/>
    <property type="molecule type" value="Genomic_DNA"/>
</dbReference>
<dbReference type="Gene3D" id="1.10.1750.10">
    <property type="match status" value="1"/>
</dbReference>
<dbReference type="AlphaFoldDB" id="X1R3N5"/>
<reference evidence="1" key="1">
    <citation type="journal article" date="2014" name="Front. Microbiol.">
        <title>High frequency of phylogenetically diverse reductive dehalogenase-homologous genes in deep subseafloor sedimentary metagenomes.</title>
        <authorList>
            <person name="Kawai M."/>
            <person name="Futagami T."/>
            <person name="Toyoda A."/>
            <person name="Takaki Y."/>
            <person name="Nishi S."/>
            <person name="Hori S."/>
            <person name="Arai W."/>
            <person name="Tsubouchi T."/>
            <person name="Morono Y."/>
            <person name="Uchiyama I."/>
            <person name="Ito T."/>
            <person name="Fujiyama A."/>
            <person name="Inagaki F."/>
            <person name="Takami H."/>
        </authorList>
    </citation>
    <scope>NUCLEOTIDE SEQUENCE</scope>
    <source>
        <strain evidence="1">Expedition CK06-06</strain>
    </source>
</reference>